<evidence type="ECO:0000313" key="3">
    <source>
        <dbReference type="Proteomes" id="UP001634394"/>
    </source>
</evidence>
<accession>A0ABD3VY27</accession>
<reference evidence="2 3" key="1">
    <citation type="submission" date="2024-11" db="EMBL/GenBank/DDBJ databases">
        <title>Chromosome-level genome assembly of the freshwater bivalve Anodonta woodiana.</title>
        <authorList>
            <person name="Chen X."/>
        </authorList>
    </citation>
    <scope>NUCLEOTIDE SEQUENCE [LARGE SCALE GENOMIC DNA]</scope>
    <source>
        <strain evidence="2">MN2024</strain>
        <tissue evidence="2">Gills</tissue>
    </source>
</reference>
<feature type="domain" description="Macro" evidence="1">
    <location>
        <begin position="92"/>
        <end position="253"/>
    </location>
</feature>
<sequence>QAEEVQNYIFRHYQKATQNIHSGKDSILERHLIKGGNSDIKDLLEFAYGNTDWNKKVEVEGDKLYVFGTLTMKEKAEEAVQTITQWYHGEILLTEDEKEKADEAIRLVRREFPEVFIKQINNNENILLSAANGDNFEKAKHKIKVALGQIKITSRGRNNRSLFPVAAGRELDQESEEYVRRHGIIPVTQCCVTSAGRLSYRCVIHVVGPQWHDYKHNEKDKCGDDLKKTIVNCLIKATSLKINSIGIPSISSG</sequence>
<organism evidence="2 3">
    <name type="scientific">Sinanodonta woodiana</name>
    <name type="common">Chinese pond mussel</name>
    <name type="synonym">Anodonta woodiana</name>
    <dbReference type="NCBI Taxonomy" id="1069815"/>
    <lineage>
        <taxon>Eukaryota</taxon>
        <taxon>Metazoa</taxon>
        <taxon>Spiralia</taxon>
        <taxon>Lophotrochozoa</taxon>
        <taxon>Mollusca</taxon>
        <taxon>Bivalvia</taxon>
        <taxon>Autobranchia</taxon>
        <taxon>Heteroconchia</taxon>
        <taxon>Palaeoheterodonta</taxon>
        <taxon>Unionida</taxon>
        <taxon>Unionoidea</taxon>
        <taxon>Unionidae</taxon>
        <taxon>Unioninae</taxon>
        <taxon>Sinanodonta</taxon>
    </lineage>
</organism>
<dbReference type="InterPro" id="IPR002589">
    <property type="entry name" value="Macro_dom"/>
</dbReference>
<dbReference type="EMBL" id="JBJQND010000010">
    <property type="protein sequence ID" value="KAL3865270.1"/>
    <property type="molecule type" value="Genomic_DNA"/>
</dbReference>
<feature type="non-terminal residue" evidence="2">
    <location>
        <position position="1"/>
    </location>
</feature>
<keyword evidence="3" id="KW-1185">Reference proteome</keyword>
<dbReference type="SUPFAM" id="SSF52949">
    <property type="entry name" value="Macro domain-like"/>
    <property type="match status" value="1"/>
</dbReference>
<dbReference type="Proteomes" id="UP001634394">
    <property type="component" value="Unassembled WGS sequence"/>
</dbReference>
<gene>
    <name evidence="2" type="ORF">ACJMK2_006883</name>
</gene>
<proteinExistence type="predicted"/>
<evidence type="ECO:0000313" key="2">
    <source>
        <dbReference type="EMBL" id="KAL3865270.1"/>
    </source>
</evidence>
<dbReference type="Pfam" id="PF01661">
    <property type="entry name" value="Macro"/>
    <property type="match status" value="1"/>
</dbReference>
<protein>
    <recommendedName>
        <fullName evidence="1">Macro domain-containing protein</fullName>
    </recommendedName>
</protein>
<name>A0ABD3VY27_SINWO</name>
<dbReference type="InterPro" id="IPR043472">
    <property type="entry name" value="Macro_dom-like"/>
</dbReference>
<dbReference type="Gene3D" id="3.40.220.10">
    <property type="entry name" value="Leucine Aminopeptidase, subunit E, domain 1"/>
    <property type="match status" value="1"/>
</dbReference>
<evidence type="ECO:0000259" key="1">
    <source>
        <dbReference type="PROSITE" id="PS51154"/>
    </source>
</evidence>
<dbReference type="AlphaFoldDB" id="A0ABD3VY27"/>
<dbReference type="PROSITE" id="PS51154">
    <property type="entry name" value="MACRO"/>
    <property type="match status" value="1"/>
</dbReference>
<comment type="caution">
    <text evidence="2">The sequence shown here is derived from an EMBL/GenBank/DDBJ whole genome shotgun (WGS) entry which is preliminary data.</text>
</comment>